<feature type="compositionally biased region" description="Acidic residues" evidence="1">
    <location>
        <begin position="11"/>
        <end position="26"/>
    </location>
</feature>
<feature type="compositionally biased region" description="Acidic residues" evidence="1">
    <location>
        <begin position="288"/>
        <end position="313"/>
    </location>
</feature>
<feature type="compositionally biased region" description="Basic and acidic residues" evidence="1">
    <location>
        <begin position="1"/>
        <end position="10"/>
    </location>
</feature>
<dbReference type="EMBL" id="GECL01000928">
    <property type="protein sequence ID" value="JAP05196.1"/>
    <property type="molecule type" value="Transcribed_RNA"/>
</dbReference>
<sequence>LKKNERKKEDSEEDRLETEQNDEEDSPQINSLSDSHVKKSFCQEIATGRRVTEVKRETSPLVSISKKKTVILNESGQPQRVRIEGASLTITTDNRPKSKVNNTIVKLSEDKGVSCPEPDIQFINIGNELNEVNDEEDVNEDVEIKKVIKKKRKNKELKRKREVVLDDDSNKVREKHKEGKKEELSIMTNKHGTSISKPSLDLRAELSRRRAERLKGVTNPMARIIQSAFEDVVANRKKFEAKCSLQDKDPQPPSTSGLIFKSKGSRRVHVLEDSSATSTSSFKKIDEDLSDDQDGYTEEEEEEEEEVGVDDDVEDDKSRKFSVISSTHRSSNLRTTSTGTGRSILRRSQVNHHPLQTYRHVLLRLFASLYEVFFFANSLQSSSWQSGLKSP</sequence>
<feature type="compositionally biased region" description="Polar residues" evidence="1">
    <location>
        <begin position="323"/>
        <end position="341"/>
    </location>
</feature>
<feature type="region of interest" description="Disordered" evidence="1">
    <location>
        <begin position="269"/>
        <end position="313"/>
    </location>
</feature>
<accession>A0A0V0GBE8</accession>
<protein>
    <submittedName>
        <fullName evidence="2">Putative splicing factor</fullName>
    </submittedName>
</protein>
<feature type="non-terminal residue" evidence="2">
    <location>
        <position position="1"/>
    </location>
</feature>
<dbReference type="AlphaFoldDB" id="A0A0V0GBE8"/>
<reference evidence="2" key="1">
    <citation type="journal article" date="2018" name="J. Proteomics">
        <title>Exploring the molecular complexity of Triatoma dimidiata sialome.</title>
        <authorList>
            <person name="Santiago P.B."/>
            <person name="de Araujo C.N."/>
            <person name="Charneau S."/>
            <person name="Bastos I.M.D."/>
            <person name="Assumpcao T.C.F."/>
            <person name="Queiroz R.M.L."/>
            <person name="Praca Y.R."/>
            <person name="Cordeiro T.M."/>
            <person name="Garcia C.H.S."/>
            <person name="da Silva I.G."/>
            <person name="Raiol T."/>
            <person name="Motta F.N."/>
            <person name="de Araujo Oliveira J.V."/>
            <person name="de Sousa M.V."/>
            <person name="Ribeiro J.M.C."/>
            <person name="de Santana J.M."/>
        </authorList>
    </citation>
    <scope>NUCLEOTIDE SEQUENCE</scope>
    <source>
        <strain evidence="2">Santander</strain>
        <tissue evidence="2">Salivary glands</tissue>
    </source>
</reference>
<feature type="region of interest" description="Disordered" evidence="1">
    <location>
        <begin position="167"/>
        <end position="201"/>
    </location>
</feature>
<evidence type="ECO:0000313" key="2">
    <source>
        <dbReference type="EMBL" id="JAP05196.1"/>
    </source>
</evidence>
<feature type="non-terminal residue" evidence="2">
    <location>
        <position position="391"/>
    </location>
</feature>
<name>A0A0V0GBE8_TRIDM</name>
<feature type="compositionally biased region" description="Basic and acidic residues" evidence="1">
    <location>
        <begin position="167"/>
        <end position="184"/>
    </location>
</feature>
<feature type="region of interest" description="Disordered" evidence="1">
    <location>
        <begin position="322"/>
        <end position="341"/>
    </location>
</feature>
<feature type="compositionally biased region" description="Polar residues" evidence="1">
    <location>
        <begin position="186"/>
        <end position="197"/>
    </location>
</feature>
<proteinExistence type="predicted"/>
<feature type="region of interest" description="Disordered" evidence="1">
    <location>
        <begin position="243"/>
        <end position="262"/>
    </location>
</feature>
<organism evidence="2">
    <name type="scientific">Triatoma dimidiata</name>
    <name type="common">Kissing bug</name>
    <name type="synonym">Meccus dimidiatus</name>
    <dbReference type="NCBI Taxonomy" id="72491"/>
    <lineage>
        <taxon>Eukaryota</taxon>
        <taxon>Metazoa</taxon>
        <taxon>Ecdysozoa</taxon>
        <taxon>Arthropoda</taxon>
        <taxon>Hexapoda</taxon>
        <taxon>Insecta</taxon>
        <taxon>Pterygota</taxon>
        <taxon>Neoptera</taxon>
        <taxon>Paraneoptera</taxon>
        <taxon>Hemiptera</taxon>
        <taxon>Heteroptera</taxon>
        <taxon>Panheteroptera</taxon>
        <taxon>Cimicomorpha</taxon>
        <taxon>Reduviidae</taxon>
        <taxon>Triatominae</taxon>
        <taxon>Triatoma</taxon>
    </lineage>
</organism>
<evidence type="ECO:0000256" key="1">
    <source>
        <dbReference type="SAM" id="MobiDB-lite"/>
    </source>
</evidence>
<feature type="region of interest" description="Disordered" evidence="1">
    <location>
        <begin position="1"/>
        <end position="37"/>
    </location>
</feature>